<dbReference type="PROSITE" id="PS51762">
    <property type="entry name" value="GH16_2"/>
    <property type="match status" value="1"/>
</dbReference>
<keyword evidence="6" id="KW-0732">Signal</keyword>
<evidence type="ECO:0000313" key="9">
    <source>
        <dbReference type="Proteomes" id="UP000431533"/>
    </source>
</evidence>
<dbReference type="Pfam" id="PF26113">
    <property type="entry name" value="GH16_XgeA"/>
    <property type="match status" value="1"/>
</dbReference>
<gene>
    <name evidence="8" type="ORF">LHYA1_G006675</name>
</gene>
<dbReference type="PANTHER" id="PTHR10963">
    <property type="entry name" value="GLYCOSYL HYDROLASE-RELATED"/>
    <property type="match status" value="1"/>
</dbReference>
<name>A0A8H8QYL0_9HELO</name>
<dbReference type="InterPro" id="IPR013320">
    <property type="entry name" value="ConA-like_dom_sf"/>
</dbReference>
<evidence type="ECO:0000313" key="8">
    <source>
        <dbReference type="EMBL" id="TVY24120.1"/>
    </source>
</evidence>
<proteinExistence type="inferred from homology"/>
<comment type="caution">
    <text evidence="8">The sequence shown here is derived from an EMBL/GenBank/DDBJ whole genome shotgun (WGS) entry which is preliminary data.</text>
</comment>
<accession>A0A8H8QYL0</accession>
<comment type="similarity">
    <text evidence="2">Belongs to the glycosyl hydrolase 16 family.</text>
</comment>
<dbReference type="GeneID" id="41986873"/>
<dbReference type="GO" id="GO:0052861">
    <property type="term" value="F:endo-1,3(4)-beta-glucanase activity"/>
    <property type="evidence" value="ECO:0007669"/>
    <property type="project" value="UniProtKB-EC"/>
</dbReference>
<feature type="signal peptide" evidence="6">
    <location>
        <begin position="1"/>
        <end position="21"/>
    </location>
</feature>
<evidence type="ECO:0000256" key="1">
    <source>
        <dbReference type="ARBA" id="ARBA00000124"/>
    </source>
</evidence>
<feature type="domain" description="GH16" evidence="7">
    <location>
        <begin position="45"/>
        <end position="306"/>
    </location>
</feature>
<evidence type="ECO:0000256" key="2">
    <source>
        <dbReference type="ARBA" id="ARBA00006865"/>
    </source>
</evidence>
<evidence type="ECO:0000256" key="5">
    <source>
        <dbReference type="ARBA" id="ARBA00023295"/>
    </source>
</evidence>
<dbReference type="RefSeq" id="XP_031002908.1">
    <property type="nucleotide sequence ID" value="XM_031151610.1"/>
</dbReference>
<dbReference type="InterPro" id="IPR000757">
    <property type="entry name" value="Beta-glucanase-like"/>
</dbReference>
<keyword evidence="5" id="KW-0326">Glycosidase</keyword>
<dbReference type="Gene3D" id="2.60.120.200">
    <property type="match status" value="1"/>
</dbReference>
<sequence>MGFKSTLFGISLLSYLKAINASPVGADPASIAAHGNETFWVNAEATYSIVDTYDTSNFFNSFTFFTDTDPTSGWVNYQSQSAAQSQGLINTNNNQVYMGVDHTTLNPAAPGRNSVRVTSNKAYTHGLFIADIAHMPGSICGVWPAFWLVGGNWPNNGEIDVLEGVNLAGTDQITLHTGPGCTINTAGSQSGTTLLQTNCNANSGHDGCGATTTTANAYGTSFNSNGGGVYAMQWESSGIYIWFFARGSIPADISSGSPVTANWGTPVVAFNGGSGCDIDSSFQSENIVFDTTFCGDWAGSVFDSGSCSQYGSCDTYVGANPSAFQQAYWEINSVKVYQIS</sequence>
<evidence type="ECO:0000256" key="4">
    <source>
        <dbReference type="ARBA" id="ARBA00022801"/>
    </source>
</evidence>
<evidence type="ECO:0000259" key="7">
    <source>
        <dbReference type="PROSITE" id="PS51762"/>
    </source>
</evidence>
<keyword evidence="4" id="KW-0378">Hydrolase</keyword>
<dbReference type="InterPro" id="IPR050546">
    <property type="entry name" value="Glycosyl_Hydrlase_16"/>
</dbReference>
<dbReference type="PANTHER" id="PTHR10963:SF24">
    <property type="entry name" value="GLYCOSIDASE C21B10.07-RELATED"/>
    <property type="match status" value="1"/>
</dbReference>
<reference evidence="8 9" key="1">
    <citation type="submission" date="2018-05" db="EMBL/GenBank/DDBJ databases">
        <title>Genome sequencing and assembly of the regulated plant pathogen Lachnellula willkommii and related sister species for the development of diagnostic species identification markers.</title>
        <authorList>
            <person name="Giroux E."/>
            <person name="Bilodeau G."/>
        </authorList>
    </citation>
    <scope>NUCLEOTIDE SEQUENCE [LARGE SCALE GENOMIC DNA]</scope>
    <source>
        <strain evidence="8 9">CBS 185.66</strain>
    </source>
</reference>
<dbReference type="EMBL" id="QGMH01000145">
    <property type="protein sequence ID" value="TVY24120.1"/>
    <property type="molecule type" value="Genomic_DNA"/>
</dbReference>
<evidence type="ECO:0000256" key="6">
    <source>
        <dbReference type="SAM" id="SignalP"/>
    </source>
</evidence>
<dbReference type="SUPFAM" id="SSF49899">
    <property type="entry name" value="Concanavalin A-like lectins/glucanases"/>
    <property type="match status" value="1"/>
</dbReference>
<keyword evidence="9" id="KW-1185">Reference proteome</keyword>
<evidence type="ECO:0000256" key="3">
    <source>
        <dbReference type="ARBA" id="ARBA00012599"/>
    </source>
</evidence>
<dbReference type="EC" id="3.2.1.6" evidence="3"/>
<dbReference type="CDD" id="cd02181">
    <property type="entry name" value="GH16_fungal_Lam16A_glucanase"/>
    <property type="match status" value="1"/>
</dbReference>
<dbReference type="Proteomes" id="UP000431533">
    <property type="component" value="Unassembled WGS sequence"/>
</dbReference>
<comment type="catalytic activity">
    <reaction evidence="1">
        <text>Endohydrolysis of (1-&gt;3)- or (1-&gt;4)-linkages in beta-D-glucans when the glucose residue whose reducing group is involved in the linkage to be hydrolyzed is itself substituted at C-3.</text>
        <dbReference type="EC" id="3.2.1.6"/>
    </reaction>
</comment>
<dbReference type="FunFam" id="2.60.120.200:FF:000114">
    <property type="entry name" value="Probable endo-1,3(4)-beta-glucanase NFIA_089530"/>
    <property type="match status" value="1"/>
</dbReference>
<organism evidence="8 9">
    <name type="scientific">Lachnellula hyalina</name>
    <dbReference type="NCBI Taxonomy" id="1316788"/>
    <lineage>
        <taxon>Eukaryota</taxon>
        <taxon>Fungi</taxon>
        <taxon>Dikarya</taxon>
        <taxon>Ascomycota</taxon>
        <taxon>Pezizomycotina</taxon>
        <taxon>Leotiomycetes</taxon>
        <taxon>Helotiales</taxon>
        <taxon>Lachnaceae</taxon>
        <taxon>Lachnellula</taxon>
    </lineage>
</organism>
<dbReference type="OrthoDB" id="192832at2759"/>
<dbReference type="AlphaFoldDB" id="A0A8H8QYL0"/>
<feature type="chain" id="PRO_5034396441" description="endo-1,3(4)-beta-glucanase" evidence="6">
    <location>
        <begin position="22"/>
        <end position="340"/>
    </location>
</feature>
<protein>
    <recommendedName>
        <fullName evidence="3">endo-1,3(4)-beta-glucanase</fullName>
        <ecNumber evidence="3">3.2.1.6</ecNumber>
    </recommendedName>
</protein>
<dbReference type="GO" id="GO:0009251">
    <property type="term" value="P:glucan catabolic process"/>
    <property type="evidence" value="ECO:0007669"/>
    <property type="project" value="TreeGrafter"/>
</dbReference>